<dbReference type="Pfam" id="PF25539">
    <property type="entry name" value="Bestrophin_2"/>
    <property type="match status" value="1"/>
</dbReference>
<dbReference type="InterPro" id="IPR044669">
    <property type="entry name" value="YneE/VCCN1/2-like"/>
</dbReference>
<evidence type="ECO:0000256" key="8">
    <source>
        <dbReference type="ARBA" id="ARBA00034708"/>
    </source>
</evidence>
<evidence type="ECO:0000256" key="5">
    <source>
        <dbReference type="ARBA" id="ARBA00022989"/>
    </source>
</evidence>
<organism evidence="10 11">
    <name type="scientific">Enhygromyxa salina</name>
    <dbReference type="NCBI Taxonomy" id="215803"/>
    <lineage>
        <taxon>Bacteria</taxon>
        <taxon>Pseudomonadati</taxon>
        <taxon>Myxococcota</taxon>
        <taxon>Polyangia</taxon>
        <taxon>Nannocystales</taxon>
        <taxon>Nannocystaceae</taxon>
        <taxon>Enhygromyxa</taxon>
    </lineage>
</organism>
<comment type="caution">
    <text evidence="10">The sequence shown here is derived from an EMBL/GenBank/DDBJ whole genome shotgun (WGS) entry which is preliminary data.</text>
</comment>
<evidence type="ECO:0000256" key="7">
    <source>
        <dbReference type="ARBA" id="ARBA00023136"/>
    </source>
</evidence>
<feature type="transmembrane region" description="Helical" evidence="9">
    <location>
        <begin position="218"/>
        <end position="239"/>
    </location>
</feature>
<comment type="subcellular location">
    <subcellularLocation>
        <location evidence="1">Cell membrane</location>
        <topology evidence="1">Multi-pass membrane protein</topology>
    </subcellularLocation>
</comment>
<evidence type="ECO:0000256" key="4">
    <source>
        <dbReference type="ARBA" id="ARBA00022692"/>
    </source>
</evidence>
<evidence type="ECO:0000256" key="9">
    <source>
        <dbReference type="SAM" id="Phobius"/>
    </source>
</evidence>
<keyword evidence="5 9" id="KW-1133">Transmembrane helix</keyword>
<comment type="similarity">
    <text evidence="8">Belongs to the anion channel-forming bestrophin (TC 1.A.46) family.</text>
</comment>
<keyword evidence="4 9" id="KW-0812">Transmembrane</keyword>
<dbReference type="Proteomes" id="UP000031599">
    <property type="component" value="Unassembled WGS sequence"/>
</dbReference>
<dbReference type="GO" id="GO:0005886">
    <property type="term" value="C:plasma membrane"/>
    <property type="evidence" value="ECO:0007669"/>
    <property type="project" value="UniProtKB-SubCell"/>
</dbReference>
<evidence type="ECO:0000313" key="11">
    <source>
        <dbReference type="Proteomes" id="UP000031599"/>
    </source>
</evidence>
<dbReference type="EMBL" id="JMCC02000144">
    <property type="protein sequence ID" value="KIG12219.1"/>
    <property type="molecule type" value="Genomic_DNA"/>
</dbReference>
<feature type="transmembrane region" description="Helical" evidence="9">
    <location>
        <begin position="21"/>
        <end position="38"/>
    </location>
</feature>
<name>A0A0C1Z3P9_9BACT</name>
<evidence type="ECO:0000256" key="3">
    <source>
        <dbReference type="ARBA" id="ARBA00022475"/>
    </source>
</evidence>
<dbReference type="GO" id="GO:0005254">
    <property type="term" value="F:chloride channel activity"/>
    <property type="evidence" value="ECO:0007669"/>
    <property type="project" value="InterPro"/>
</dbReference>
<dbReference type="AlphaFoldDB" id="A0A0C1Z3P9"/>
<evidence type="ECO:0000313" key="10">
    <source>
        <dbReference type="EMBL" id="KIG12219.1"/>
    </source>
</evidence>
<keyword evidence="2" id="KW-0813">Transport</keyword>
<dbReference type="PANTHER" id="PTHR33281:SF19">
    <property type="entry name" value="VOLTAGE-DEPENDENT ANION CHANNEL-FORMING PROTEIN YNEE"/>
    <property type="match status" value="1"/>
</dbReference>
<reference evidence="10 11" key="1">
    <citation type="submission" date="2014-12" db="EMBL/GenBank/DDBJ databases">
        <title>Genome assembly of Enhygromyxa salina DSM 15201.</title>
        <authorList>
            <person name="Sharma G."/>
            <person name="Subramanian S."/>
        </authorList>
    </citation>
    <scope>NUCLEOTIDE SEQUENCE [LARGE SCALE GENOMIC DNA]</scope>
    <source>
        <strain evidence="10 11">DSM 15201</strain>
    </source>
</reference>
<feature type="transmembrane region" description="Helical" evidence="9">
    <location>
        <begin position="245"/>
        <end position="261"/>
    </location>
</feature>
<evidence type="ECO:0000256" key="2">
    <source>
        <dbReference type="ARBA" id="ARBA00022448"/>
    </source>
</evidence>
<protein>
    <submittedName>
        <fullName evidence="10">Putative membrane protein</fullName>
    </submittedName>
</protein>
<keyword evidence="3" id="KW-1003">Cell membrane</keyword>
<sequence>MFVDFRGSMWGLLRWQWKASLLVALASTLIVTFEHFFAAHAHHIFLPIAPVAVVGGAIGIFVSFRTNSAYGRWWEGRKLWGRMINTSRHLCTQVLSYLPNPEHGAEQQPPVPSELQRSVIRRHVAYVHALRVLLRSESLADDADFAAFLPSKEAERTVAESNPTHALLHTQMRLLVAESDAGRLDALRLQSFDATIRALLDIQGGCERIQDTPFPRSYGFIADRLIMAYGILLPLGLVGQISNDWIAIPLTILVCLSFALINEVGRVLEDPFTTFWPSLPLSALSKTIEINLRQRLGDANLPEAPKQDARGILM</sequence>
<accession>A0A0C1Z3P9</accession>
<gene>
    <name evidence="10" type="ORF">DB30_01792</name>
</gene>
<dbReference type="PANTHER" id="PTHR33281">
    <property type="entry name" value="UPF0187 PROTEIN YNEE"/>
    <property type="match status" value="1"/>
</dbReference>
<keyword evidence="6" id="KW-0406">Ion transport</keyword>
<proteinExistence type="inferred from homology"/>
<keyword evidence="7 9" id="KW-0472">Membrane</keyword>
<feature type="transmembrane region" description="Helical" evidence="9">
    <location>
        <begin position="44"/>
        <end position="64"/>
    </location>
</feature>
<evidence type="ECO:0000256" key="1">
    <source>
        <dbReference type="ARBA" id="ARBA00004651"/>
    </source>
</evidence>
<evidence type="ECO:0000256" key="6">
    <source>
        <dbReference type="ARBA" id="ARBA00023065"/>
    </source>
</evidence>
<dbReference type="RefSeq" id="WP_052558133.1">
    <property type="nucleotide sequence ID" value="NZ_JMCC02000144.1"/>
</dbReference>